<keyword evidence="2" id="KW-1185">Reference proteome</keyword>
<gene>
    <name evidence="1" type="ORF">C8F04DRAFT_1172239</name>
</gene>
<accession>A0AAD6XJZ1</accession>
<organism evidence="1 2">
    <name type="scientific">Mycena alexandri</name>
    <dbReference type="NCBI Taxonomy" id="1745969"/>
    <lineage>
        <taxon>Eukaryota</taxon>
        <taxon>Fungi</taxon>
        <taxon>Dikarya</taxon>
        <taxon>Basidiomycota</taxon>
        <taxon>Agaricomycotina</taxon>
        <taxon>Agaricomycetes</taxon>
        <taxon>Agaricomycetidae</taxon>
        <taxon>Agaricales</taxon>
        <taxon>Marasmiineae</taxon>
        <taxon>Mycenaceae</taxon>
        <taxon>Mycena</taxon>
    </lineage>
</organism>
<protein>
    <submittedName>
        <fullName evidence="1">Uncharacterized protein</fullName>
    </submittedName>
</protein>
<comment type="caution">
    <text evidence="1">The sequence shown here is derived from an EMBL/GenBank/DDBJ whole genome shotgun (WGS) entry which is preliminary data.</text>
</comment>
<reference evidence="1" key="1">
    <citation type="submission" date="2023-03" db="EMBL/GenBank/DDBJ databases">
        <title>Massive genome expansion in bonnet fungi (Mycena s.s.) driven by repeated elements and novel gene families across ecological guilds.</title>
        <authorList>
            <consortium name="Lawrence Berkeley National Laboratory"/>
            <person name="Harder C.B."/>
            <person name="Miyauchi S."/>
            <person name="Viragh M."/>
            <person name="Kuo A."/>
            <person name="Thoen E."/>
            <person name="Andreopoulos B."/>
            <person name="Lu D."/>
            <person name="Skrede I."/>
            <person name="Drula E."/>
            <person name="Henrissat B."/>
            <person name="Morin E."/>
            <person name="Kohler A."/>
            <person name="Barry K."/>
            <person name="LaButti K."/>
            <person name="Morin E."/>
            <person name="Salamov A."/>
            <person name="Lipzen A."/>
            <person name="Mereny Z."/>
            <person name="Hegedus B."/>
            <person name="Baldrian P."/>
            <person name="Stursova M."/>
            <person name="Weitz H."/>
            <person name="Taylor A."/>
            <person name="Grigoriev I.V."/>
            <person name="Nagy L.G."/>
            <person name="Martin F."/>
            <person name="Kauserud H."/>
        </authorList>
    </citation>
    <scope>NUCLEOTIDE SEQUENCE</scope>
    <source>
        <strain evidence="1">CBHHK200</strain>
    </source>
</reference>
<dbReference type="EMBL" id="JARJCM010000001">
    <property type="protein sequence ID" value="KAJ7047724.1"/>
    <property type="molecule type" value="Genomic_DNA"/>
</dbReference>
<evidence type="ECO:0000313" key="2">
    <source>
        <dbReference type="Proteomes" id="UP001218188"/>
    </source>
</evidence>
<evidence type="ECO:0000313" key="1">
    <source>
        <dbReference type="EMBL" id="KAJ7047724.1"/>
    </source>
</evidence>
<dbReference type="AlphaFoldDB" id="A0AAD6XJZ1"/>
<dbReference type="Proteomes" id="UP001218188">
    <property type="component" value="Unassembled WGS sequence"/>
</dbReference>
<name>A0AAD6XJZ1_9AGAR</name>
<proteinExistence type="predicted"/>
<sequence>MSPLFQPAWAPPTDEIPAAEIAENAQAAADPVPVLQTSQRPRHSTTYFGRWVHYYCYPQTAASTFAPLVRAVDSESMSNGREHALDSRRLGRWVFFERRLGEARNQRGRRTWMKCAAWSLRGPGVRECGDCPSWSLLPAEMKKQLGRGDEHLKYKAGREFVAVPARRKTPPRNPAWAANLYEDWAAIRREVPSAFAIQPTVACRTRIRIMDVCARSWGEVHLRGDPDVVQMCYTGRRSGGRSMYLSAWQGERCLLNEVDKKRRASSGGKTGFAWGCCVVQSQPPLPQRAGSGSSARRPPKRNCCLFELVGGVIADFNDTCVSKFQRKAAFTVAALHLGHVDRRPATLLRGEVQPRTISGVDARFVFFAVKQRDDPGSVFRNSMWPLDEDVRVVDAPAREPPTPSHPKPRP</sequence>